<evidence type="ECO:0000256" key="2">
    <source>
        <dbReference type="ARBA" id="ARBA00022771"/>
    </source>
</evidence>
<evidence type="ECO:0000259" key="6">
    <source>
        <dbReference type="PROSITE" id="PS50089"/>
    </source>
</evidence>
<feature type="coiled-coil region" evidence="5">
    <location>
        <begin position="31"/>
        <end position="200"/>
    </location>
</feature>
<dbReference type="InterPro" id="IPR013083">
    <property type="entry name" value="Znf_RING/FYVE/PHD"/>
</dbReference>
<evidence type="ECO:0000256" key="4">
    <source>
        <dbReference type="PROSITE-ProRule" id="PRU00175"/>
    </source>
</evidence>
<evidence type="ECO:0000256" key="1">
    <source>
        <dbReference type="ARBA" id="ARBA00022723"/>
    </source>
</evidence>
<reference evidence="7 8" key="1">
    <citation type="submission" date="2017-03" db="EMBL/GenBank/DDBJ databases">
        <title>An alternative strategy for trypanosome survival in the mammalian bloodstream revealed through genome and transcriptome analysis of the ubiquitous bovine parasite Trypanosoma (Megatrypanum) theileri.</title>
        <authorList>
            <person name="Kelly S."/>
            <person name="Ivens A."/>
            <person name="Mott A."/>
            <person name="O'Neill E."/>
            <person name="Emms D."/>
            <person name="Macleod O."/>
            <person name="Voorheis P."/>
            <person name="Matthews J."/>
            <person name="Matthews K."/>
            <person name="Carrington M."/>
        </authorList>
    </citation>
    <scope>NUCLEOTIDE SEQUENCE [LARGE SCALE GENOMIC DNA]</scope>
    <source>
        <strain evidence="7">Edinburgh</strain>
    </source>
</reference>
<dbReference type="RefSeq" id="XP_028879955.1">
    <property type="nucleotide sequence ID" value="XM_029028831.1"/>
</dbReference>
<dbReference type="SUPFAM" id="SSF57850">
    <property type="entry name" value="RING/U-box"/>
    <property type="match status" value="1"/>
</dbReference>
<dbReference type="InterPro" id="IPR039577">
    <property type="entry name" value="Rad18"/>
</dbReference>
<dbReference type="PANTHER" id="PTHR14134">
    <property type="entry name" value="E3 UBIQUITIN-PROTEIN LIGASE RAD18"/>
    <property type="match status" value="1"/>
</dbReference>
<dbReference type="InterPro" id="IPR017907">
    <property type="entry name" value="Znf_RING_CS"/>
</dbReference>
<keyword evidence="5" id="KW-0175">Coiled coil</keyword>
<dbReference type="GeneID" id="39988611"/>
<protein>
    <recommendedName>
        <fullName evidence="6">RING-type domain-containing protein</fullName>
    </recommendedName>
</protein>
<dbReference type="GO" id="GO:0006301">
    <property type="term" value="P:DNA damage tolerance"/>
    <property type="evidence" value="ECO:0007669"/>
    <property type="project" value="InterPro"/>
</dbReference>
<feature type="domain" description="RING-type" evidence="6">
    <location>
        <begin position="423"/>
        <end position="475"/>
    </location>
</feature>
<dbReference type="Gene3D" id="3.30.40.10">
    <property type="entry name" value="Zinc/RING finger domain, C3HC4 (zinc finger)"/>
    <property type="match status" value="1"/>
</dbReference>
<comment type="caution">
    <text evidence="7">The sequence shown here is derived from an EMBL/GenBank/DDBJ whole genome shotgun (WGS) entry which is preliminary data.</text>
</comment>
<keyword evidence="1" id="KW-0479">Metal-binding</keyword>
<dbReference type="SMART" id="SM00184">
    <property type="entry name" value="RING"/>
    <property type="match status" value="1"/>
</dbReference>
<dbReference type="PANTHER" id="PTHR14134:SF3">
    <property type="entry name" value="RING-CH-TYPE DOMAIN-CONTAINING PROTEIN"/>
    <property type="match status" value="1"/>
</dbReference>
<keyword evidence="2 4" id="KW-0863">Zinc-finger</keyword>
<evidence type="ECO:0000256" key="3">
    <source>
        <dbReference type="ARBA" id="ARBA00022833"/>
    </source>
</evidence>
<name>A0A1X0NP04_9TRYP</name>
<dbReference type="OrthoDB" id="6105938at2759"/>
<keyword evidence="8" id="KW-1185">Reference proteome</keyword>
<organism evidence="7 8">
    <name type="scientific">Trypanosoma theileri</name>
    <dbReference type="NCBI Taxonomy" id="67003"/>
    <lineage>
        <taxon>Eukaryota</taxon>
        <taxon>Discoba</taxon>
        <taxon>Euglenozoa</taxon>
        <taxon>Kinetoplastea</taxon>
        <taxon>Metakinetoplastina</taxon>
        <taxon>Trypanosomatida</taxon>
        <taxon>Trypanosomatidae</taxon>
        <taxon>Trypanosoma</taxon>
    </lineage>
</organism>
<proteinExistence type="predicted"/>
<dbReference type="EMBL" id="NBCO01000032">
    <property type="protein sequence ID" value="ORC85889.1"/>
    <property type="molecule type" value="Genomic_DNA"/>
</dbReference>
<keyword evidence="3" id="KW-0862">Zinc</keyword>
<dbReference type="PROSITE" id="PS50089">
    <property type="entry name" value="ZF_RING_2"/>
    <property type="match status" value="1"/>
</dbReference>
<dbReference type="GO" id="GO:0008270">
    <property type="term" value="F:zinc ion binding"/>
    <property type="evidence" value="ECO:0007669"/>
    <property type="project" value="UniProtKB-KW"/>
</dbReference>
<dbReference type="PROSITE" id="PS00518">
    <property type="entry name" value="ZF_RING_1"/>
    <property type="match status" value="1"/>
</dbReference>
<dbReference type="GO" id="GO:0003697">
    <property type="term" value="F:single-stranded DNA binding"/>
    <property type="evidence" value="ECO:0007669"/>
    <property type="project" value="InterPro"/>
</dbReference>
<dbReference type="AlphaFoldDB" id="A0A1X0NP04"/>
<gene>
    <name evidence="7" type="ORF">TM35_000322040</name>
</gene>
<dbReference type="GO" id="GO:0006513">
    <property type="term" value="P:protein monoubiquitination"/>
    <property type="evidence" value="ECO:0007669"/>
    <property type="project" value="InterPro"/>
</dbReference>
<accession>A0A1X0NP04</accession>
<evidence type="ECO:0000256" key="5">
    <source>
        <dbReference type="SAM" id="Coils"/>
    </source>
</evidence>
<dbReference type="GO" id="GO:0061630">
    <property type="term" value="F:ubiquitin protein ligase activity"/>
    <property type="evidence" value="ECO:0007669"/>
    <property type="project" value="InterPro"/>
</dbReference>
<dbReference type="STRING" id="67003.A0A1X0NP04"/>
<dbReference type="Proteomes" id="UP000192257">
    <property type="component" value="Unassembled WGS sequence"/>
</dbReference>
<evidence type="ECO:0000313" key="8">
    <source>
        <dbReference type="Proteomes" id="UP000192257"/>
    </source>
</evidence>
<evidence type="ECO:0000313" key="7">
    <source>
        <dbReference type="EMBL" id="ORC85889.1"/>
    </source>
</evidence>
<dbReference type="InterPro" id="IPR001841">
    <property type="entry name" value="Znf_RING"/>
</dbReference>
<dbReference type="VEuPathDB" id="TriTrypDB:TM35_000322040"/>
<sequence>MLRDGLNAVETSNREKIYAECNALLQDSEKKKQESQRMSEVRAQLNSANSEMNEQQEKYQATVLTLERELAETKRLLQTTVEESTALQQQLQEEQKRHQEQQQTSFEQQLTQLKLEMQRREASVMEKWRADQKEQENKHAEMLKAARNERDEALKQQRNSLTQEYAEKEHLLQNRIESLEKELQNQREQHKELEAAMRSNSIAQCDTLTMRTAAILHNYFESLLQQEKKDRYSLGLLEKSQRDELGLQHVYTLKEINMRTSSSLSAITLSLRTLETEEVKERNFILLEAFTTTPVVECEQSIFTLRLIEERRMSTVEAKLAQSEPLKALRIQVVQLRKESLSIASSLRQTLQESWRLLREGMKYTQQLQLLNETADAAATATAAALSAREQREEERQQQQQVALAAIKRLISAEEASESAFSCGQCFQLCRRPVTCVPCGHTFCESCLQQHPQNKKRTAGNSNSNVCSYYCPECRATTCNALLRVRALESLSGNFGFRRKEVEELRRALEKLSE</sequence>